<protein>
    <submittedName>
        <fullName evidence="6">RTA1-like protein</fullName>
    </submittedName>
</protein>
<feature type="transmembrane region" description="Helical" evidence="5">
    <location>
        <begin position="129"/>
        <end position="150"/>
    </location>
</feature>
<feature type="transmembrane region" description="Helical" evidence="5">
    <location>
        <begin position="170"/>
        <end position="192"/>
    </location>
</feature>
<feature type="transmembrane region" description="Helical" evidence="5">
    <location>
        <begin position="249"/>
        <end position="269"/>
    </location>
</feature>
<evidence type="ECO:0000256" key="1">
    <source>
        <dbReference type="ARBA" id="ARBA00004141"/>
    </source>
</evidence>
<feature type="transmembrane region" description="Helical" evidence="5">
    <location>
        <begin position="213"/>
        <end position="234"/>
    </location>
</feature>
<dbReference type="PANTHER" id="PTHR31465:SF1">
    <property type="entry name" value="PROTEIN RTA1-RELATED"/>
    <property type="match status" value="1"/>
</dbReference>
<feature type="transmembrane region" description="Helical" evidence="5">
    <location>
        <begin position="29"/>
        <end position="50"/>
    </location>
</feature>
<keyword evidence="3 5" id="KW-1133">Transmembrane helix</keyword>
<proteinExistence type="predicted"/>
<accession>A0A8E2DGR2</accession>
<dbReference type="Pfam" id="PF04479">
    <property type="entry name" value="RTA1"/>
    <property type="match status" value="1"/>
</dbReference>
<dbReference type="PANTHER" id="PTHR31465">
    <property type="entry name" value="PROTEIN RTA1-RELATED"/>
    <property type="match status" value="1"/>
</dbReference>
<dbReference type="OrthoDB" id="3358017at2759"/>
<dbReference type="InterPro" id="IPR007568">
    <property type="entry name" value="RTA1"/>
</dbReference>
<evidence type="ECO:0000256" key="3">
    <source>
        <dbReference type="ARBA" id="ARBA00022989"/>
    </source>
</evidence>
<evidence type="ECO:0000313" key="7">
    <source>
        <dbReference type="Proteomes" id="UP000250043"/>
    </source>
</evidence>
<dbReference type="GO" id="GO:0016020">
    <property type="term" value="C:membrane"/>
    <property type="evidence" value="ECO:0007669"/>
    <property type="project" value="UniProtKB-SubCell"/>
</dbReference>
<organism evidence="6 7">
    <name type="scientific">Obba rivulosa</name>
    <dbReference type="NCBI Taxonomy" id="1052685"/>
    <lineage>
        <taxon>Eukaryota</taxon>
        <taxon>Fungi</taxon>
        <taxon>Dikarya</taxon>
        <taxon>Basidiomycota</taxon>
        <taxon>Agaricomycotina</taxon>
        <taxon>Agaricomycetes</taxon>
        <taxon>Polyporales</taxon>
        <taxon>Gelatoporiaceae</taxon>
        <taxon>Obba</taxon>
    </lineage>
</organism>
<reference evidence="6 7" key="1">
    <citation type="submission" date="2016-07" db="EMBL/GenBank/DDBJ databases">
        <title>Draft genome of the white-rot fungus Obba rivulosa 3A-2.</title>
        <authorList>
            <consortium name="DOE Joint Genome Institute"/>
            <person name="Miettinen O."/>
            <person name="Riley R."/>
            <person name="Acob R."/>
            <person name="Barry K."/>
            <person name="Cullen D."/>
            <person name="De Vries R."/>
            <person name="Hainaut M."/>
            <person name="Hatakka A."/>
            <person name="Henrissat B."/>
            <person name="Hilden K."/>
            <person name="Kuo R."/>
            <person name="Labutti K."/>
            <person name="Lipzen A."/>
            <person name="Makela M.R."/>
            <person name="Sandor L."/>
            <person name="Spatafora J.W."/>
            <person name="Grigoriev I.V."/>
            <person name="Hibbett D.S."/>
        </authorList>
    </citation>
    <scope>NUCLEOTIDE SEQUENCE [LARGE SCALE GENOMIC DNA]</scope>
    <source>
        <strain evidence="6 7">3A-2</strain>
    </source>
</reference>
<sequence length="300" mass="33318">MLLYALSAAAANDSTDQPRNLVGYIPSNVLSTVALTVVVIVAISHVYNLWKYGGKCMLPMVIGDWTYAGGFAVRFALHSNPDSKGIYSIQQVLIVLSPCAFIATEYMVLGRLASYLDCGRYLFISPRKIARVFVISDIVTFIIQGAGASLSTAKTESALRLGGHIFLTGLVLQLISFGVFFSMYIRFLVLVRMREPGLWHSDRGKAWYKDWRALAYTLLISSIAVLVRCTYRVIELSQGYTGHLSTTESFFYALDTLPLCIAIAIYVPFWPGRIIPHIDDLMSRKILTDEYQIASTNAIA</sequence>
<keyword evidence="7" id="KW-1185">Reference proteome</keyword>
<evidence type="ECO:0000313" key="6">
    <source>
        <dbReference type="EMBL" id="OCH86232.1"/>
    </source>
</evidence>
<name>A0A8E2DGR2_9APHY</name>
<comment type="subcellular location">
    <subcellularLocation>
        <location evidence="1">Membrane</location>
        <topology evidence="1">Multi-pass membrane protein</topology>
    </subcellularLocation>
</comment>
<dbReference type="AlphaFoldDB" id="A0A8E2DGR2"/>
<dbReference type="Proteomes" id="UP000250043">
    <property type="component" value="Unassembled WGS sequence"/>
</dbReference>
<keyword evidence="2 5" id="KW-0812">Transmembrane</keyword>
<gene>
    <name evidence="6" type="ORF">OBBRIDRAFT_738334</name>
</gene>
<evidence type="ECO:0000256" key="5">
    <source>
        <dbReference type="SAM" id="Phobius"/>
    </source>
</evidence>
<feature type="transmembrane region" description="Helical" evidence="5">
    <location>
        <begin position="89"/>
        <end position="109"/>
    </location>
</feature>
<evidence type="ECO:0000256" key="4">
    <source>
        <dbReference type="ARBA" id="ARBA00023136"/>
    </source>
</evidence>
<keyword evidence="4 5" id="KW-0472">Membrane</keyword>
<evidence type="ECO:0000256" key="2">
    <source>
        <dbReference type="ARBA" id="ARBA00022692"/>
    </source>
</evidence>
<dbReference type="EMBL" id="KV722537">
    <property type="protein sequence ID" value="OCH86232.1"/>
    <property type="molecule type" value="Genomic_DNA"/>
</dbReference>